<keyword evidence="2" id="KW-1185">Reference proteome</keyword>
<gene>
    <name evidence="1" type="ORF">AVEN_14000_1</name>
</gene>
<evidence type="ECO:0000313" key="2">
    <source>
        <dbReference type="Proteomes" id="UP000499080"/>
    </source>
</evidence>
<accession>A0A4Y2QLK3</accession>
<reference evidence="1 2" key="1">
    <citation type="journal article" date="2019" name="Sci. Rep.">
        <title>Orb-weaving spider Araneus ventricosus genome elucidates the spidroin gene catalogue.</title>
        <authorList>
            <person name="Kono N."/>
            <person name="Nakamura H."/>
            <person name="Ohtoshi R."/>
            <person name="Moran D.A.P."/>
            <person name="Shinohara A."/>
            <person name="Yoshida Y."/>
            <person name="Fujiwara M."/>
            <person name="Mori M."/>
            <person name="Tomita M."/>
            <person name="Arakawa K."/>
        </authorList>
    </citation>
    <scope>NUCLEOTIDE SEQUENCE [LARGE SCALE GENOMIC DNA]</scope>
</reference>
<proteinExistence type="predicted"/>
<organism evidence="1 2">
    <name type="scientific">Araneus ventricosus</name>
    <name type="common">Orbweaver spider</name>
    <name type="synonym">Epeira ventricosa</name>
    <dbReference type="NCBI Taxonomy" id="182803"/>
    <lineage>
        <taxon>Eukaryota</taxon>
        <taxon>Metazoa</taxon>
        <taxon>Ecdysozoa</taxon>
        <taxon>Arthropoda</taxon>
        <taxon>Chelicerata</taxon>
        <taxon>Arachnida</taxon>
        <taxon>Araneae</taxon>
        <taxon>Araneomorphae</taxon>
        <taxon>Entelegynae</taxon>
        <taxon>Araneoidea</taxon>
        <taxon>Araneidae</taxon>
        <taxon>Araneus</taxon>
    </lineage>
</organism>
<evidence type="ECO:0000313" key="1">
    <source>
        <dbReference type="EMBL" id="GBN64214.1"/>
    </source>
</evidence>
<dbReference type="AlphaFoldDB" id="A0A4Y2QLK3"/>
<dbReference type="Proteomes" id="UP000499080">
    <property type="component" value="Unassembled WGS sequence"/>
</dbReference>
<dbReference type="EMBL" id="BGPR01014211">
    <property type="protein sequence ID" value="GBN64214.1"/>
    <property type="molecule type" value="Genomic_DNA"/>
</dbReference>
<sequence>MFKNIALKYKLRATLGPVSFSQCNYCIIRSNTGLYMNKNKLRRERSLKRSELQLHSNGKWHFARDDSIAIFFDDRKDKSLCQIKEGNKFYRKEIAEEHLSIVIEPGSQYFDHATPTSGSAPCISTNIIKCLMKKKVNAKNITAVGCDGNIVYTGPASLGFWRKNFKKYLHWLNHKTVCWDRRTAFRADSTSALHYVGILNLMVQYQNESFLYKWIKTFVERNKKLEVFIRRSKKGGGSCNFSQRFYGKSRKPDAEHVGDERRHIREHAVRRRIKAIGSSSTVERRRIVSPN</sequence>
<protein>
    <submittedName>
        <fullName evidence="1">Uncharacterized protein</fullName>
    </submittedName>
</protein>
<comment type="caution">
    <text evidence="1">The sequence shown here is derived from an EMBL/GenBank/DDBJ whole genome shotgun (WGS) entry which is preliminary data.</text>
</comment>
<name>A0A4Y2QLK3_ARAVE</name>